<proteinExistence type="predicted"/>
<keyword evidence="2" id="KW-1185">Reference proteome</keyword>
<organism evidence="1 2">
    <name type="scientific">Pisolithus tinctorius Marx 270</name>
    <dbReference type="NCBI Taxonomy" id="870435"/>
    <lineage>
        <taxon>Eukaryota</taxon>
        <taxon>Fungi</taxon>
        <taxon>Dikarya</taxon>
        <taxon>Basidiomycota</taxon>
        <taxon>Agaricomycotina</taxon>
        <taxon>Agaricomycetes</taxon>
        <taxon>Agaricomycetidae</taxon>
        <taxon>Boletales</taxon>
        <taxon>Sclerodermatineae</taxon>
        <taxon>Pisolithaceae</taxon>
        <taxon>Pisolithus</taxon>
    </lineage>
</organism>
<dbReference type="AlphaFoldDB" id="A0A0C3J681"/>
<sequence>MSEYQYRLSRIKEQMRRIVDLSKRNQHLVILSTASDRILTTLLCIGHQDRHSDDFRALFKAHVCGHLWQGDLLWVRYQHYTSRQVSCM</sequence>
<protein>
    <submittedName>
        <fullName evidence="1">Uncharacterized protein</fullName>
    </submittedName>
</protein>
<reference evidence="2" key="2">
    <citation type="submission" date="2015-01" db="EMBL/GenBank/DDBJ databases">
        <title>Evolutionary Origins and Diversification of the Mycorrhizal Mutualists.</title>
        <authorList>
            <consortium name="DOE Joint Genome Institute"/>
            <consortium name="Mycorrhizal Genomics Consortium"/>
            <person name="Kohler A."/>
            <person name="Kuo A."/>
            <person name="Nagy L.G."/>
            <person name="Floudas D."/>
            <person name="Copeland A."/>
            <person name="Barry K.W."/>
            <person name="Cichocki N."/>
            <person name="Veneault-Fourrey C."/>
            <person name="LaButti K."/>
            <person name="Lindquist E.A."/>
            <person name="Lipzen A."/>
            <person name="Lundell T."/>
            <person name="Morin E."/>
            <person name="Murat C."/>
            <person name="Riley R."/>
            <person name="Ohm R."/>
            <person name="Sun H."/>
            <person name="Tunlid A."/>
            <person name="Henrissat B."/>
            <person name="Grigoriev I.V."/>
            <person name="Hibbett D.S."/>
            <person name="Martin F."/>
        </authorList>
    </citation>
    <scope>NUCLEOTIDE SEQUENCE [LARGE SCALE GENOMIC DNA]</scope>
    <source>
        <strain evidence="2">Marx 270</strain>
    </source>
</reference>
<dbReference type="EMBL" id="KN832198">
    <property type="protein sequence ID" value="KIN93216.1"/>
    <property type="molecule type" value="Genomic_DNA"/>
</dbReference>
<reference evidence="1 2" key="1">
    <citation type="submission" date="2014-04" db="EMBL/GenBank/DDBJ databases">
        <authorList>
            <consortium name="DOE Joint Genome Institute"/>
            <person name="Kuo A."/>
            <person name="Kohler A."/>
            <person name="Costa M.D."/>
            <person name="Nagy L.G."/>
            <person name="Floudas D."/>
            <person name="Copeland A."/>
            <person name="Barry K.W."/>
            <person name="Cichocki N."/>
            <person name="Veneault-Fourrey C."/>
            <person name="LaButti K."/>
            <person name="Lindquist E.A."/>
            <person name="Lipzen A."/>
            <person name="Lundell T."/>
            <person name="Morin E."/>
            <person name="Murat C."/>
            <person name="Sun H."/>
            <person name="Tunlid A."/>
            <person name="Henrissat B."/>
            <person name="Grigoriev I.V."/>
            <person name="Hibbett D.S."/>
            <person name="Martin F."/>
            <person name="Nordberg H.P."/>
            <person name="Cantor M.N."/>
            <person name="Hua S.X."/>
        </authorList>
    </citation>
    <scope>NUCLEOTIDE SEQUENCE [LARGE SCALE GENOMIC DNA]</scope>
    <source>
        <strain evidence="1 2">Marx 270</strain>
    </source>
</reference>
<accession>A0A0C3J681</accession>
<dbReference type="Proteomes" id="UP000054217">
    <property type="component" value="Unassembled WGS sequence"/>
</dbReference>
<name>A0A0C3J681_PISTI</name>
<dbReference type="InParanoid" id="A0A0C3J681"/>
<evidence type="ECO:0000313" key="1">
    <source>
        <dbReference type="EMBL" id="KIN93216.1"/>
    </source>
</evidence>
<evidence type="ECO:0000313" key="2">
    <source>
        <dbReference type="Proteomes" id="UP000054217"/>
    </source>
</evidence>
<dbReference type="HOGENOM" id="CLU_2469993_0_0_1"/>
<gene>
    <name evidence="1" type="ORF">M404DRAFT_536491</name>
</gene>